<dbReference type="EMBL" id="JBAHYK010000768">
    <property type="protein sequence ID" value="KAL0571468.1"/>
    <property type="molecule type" value="Genomic_DNA"/>
</dbReference>
<proteinExistence type="predicted"/>
<evidence type="ECO:0000256" key="1">
    <source>
        <dbReference type="SAM" id="MobiDB-lite"/>
    </source>
</evidence>
<gene>
    <name evidence="2" type="ORF">V5O48_010504</name>
</gene>
<protein>
    <submittedName>
        <fullName evidence="2">Uncharacterized protein</fullName>
    </submittedName>
</protein>
<reference evidence="2 3" key="1">
    <citation type="submission" date="2024-02" db="EMBL/GenBank/DDBJ databases">
        <title>A draft genome for the cacao thread blight pathogen Marasmius crinis-equi.</title>
        <authorList>
            <person name="Cohen S.P."/>
            <person name="Baruah I.K."/>
            <person name="Amoako-Attah I."/>
            <person name="Bukari Y."/>
            <person name="Meinhardt L.W."/>
            <person name="Bailey B.A."/>
        </authorList>
    </citation>
    <scope>NUCLEOTIDE SEQUENCE [LARGE SCALE GENOMIC DNA]</scope>
    <source>
        <strain evidence="2 3">GH-76</strain>
    </source>
</reference>
<evidence type="ECO:0000313" key="2">
    <source>
        <dbReference type="EMBL" id="KAL0571468.1"/>
    </source>
</evidence>
<comment type="caution">
    <text evidence="2">The sequence shown here is derived from an EMBL/GenBank/DDBJ whole genome shotgun (WGS) entry which is preliminary data.</text>
</comment>
<accession>A0ABR3F877</accession>
<sequence>MDIDPETDPLEVDEWVSTDDDSDDDGWSMFVDETGVLHHTGTLLKRAFFRDETAFRTLMEQPGKFRVLANGDLVVMGTNSPIPVGDDLERESTVCGVDFAVWDWGFGVDMGGSSR</sequence>
<organism evidence="2 3">
    <name type="scientific">Marasmius crinis-equi</name>
    <dbReference type="NCBI Taxonomy" id="585013"/>
    <lineage>
        <taxon>Eukaryota</taxon>
        <taxon>Fungi</taxon>
        <taxon>Dikarya</taxon>
        <taxon>Basidiomycota</taxon>
        <taxon>Agaricomycotina</taxon>
        <taxon>Agaricomycetes</taxon>
        <taxon>Agaricomycetidae</taxon>
        <taxon>Agaricales</taxon>
        <taxon>Marasmiineae</taxon>
        <taxon>Marasmiaceae</taxon>
        <taxon>Marasmius</taxon>
    </lineage>
</organism>
<feature type="region of interest" description="Disordered" evidence="1">
    <location>
        <begin position="1"/>
        <end position="23"/>
    </location>
</feature>
<dbReference type="Proteomes" id="UP001465976">
    <property type="component" value="Unassembled WGS sequence"/>
</dbReference>
<evidence type="ECO:0000313" key="3">
    <source>
        <dbReference type="Proteomes" id="UP001465976"/>
    </source>
</evidence>
<name>A0ABR3F877_9AGAR</name>
<keyword evidence="3" id="KW-1185">Reference proteome</keyword>